<dbReference type="EMBL" id="CP076114">
    <property type="protein sequence ID" value="UUD65385.1"/>
    <property type="molecule type" value="Genomic_DNA"/>
</dbReference>
<organism evidence="2 3">
    <name type="scientific">Phytopseudomonas seleniipraecipitans</name>
    <dbReference type="NCBI Taxonomy" id="640205"/>
    <lineage>
        <taxon>Bacteria</taxon>
        <taxon>Pseudomonadati</taxon>
        <taxon>Pseudomonadota</taxon>
        <taxon>Gammaproteobacteria</taxon>
        <taxon>Pseudomonadales</taxon>
        <taxon>Pseudomonadaceae</taxon>
        <taxon>Phytopseudomonas</taxon>
    </lineage>
</organism>
<gene>
    <name evidence="2" type="ORF">D16iCDA_06890</name>
</gene>
<evidence type="ECO:0000313" key="3">
    <source>
        <dbReference type="Proteomes" id="UP000887421"/>
    </source>
</evidence>
<dbReference type="Proteomes" id="UP000887421">
    <property type="component" value="Chromosome"/>
</dbReference>
<keyword evidence="1" id="KW-0812">Transmembrane</keyword>
<name>A0ABY5JBJ2_9GAMM</name>
<dbReference type="RefSeq" id="WP_070882144.1">
    <property type="nucleotide sequence ID" value="NZ_CP076114.1"/>
</dbReference>
<protein>
    <submittedName>
        <fullName evidence="2">Uncharacterized protein</fullName>
    </submittedName>
</protein>
<evidence type="ECO:0000256" key="1">
    <source>
        <dbReference type="SAM" id="Phobius"/>
    </source>
</evidence>
<keyword evidence="1" id="KW-1133">Transmembrane helix</keyword>
<evidence type="ECO:0000313" key="2">
    <source>
        <dbReference type="EMBL" id="UUD65385.1"/>
    </source>
</evidence>
<reference evidence="2" key="1">
    <citation type="submission" date="2021-05" db="EMBL/GenBank/DDBJ databases">
        <title>Complete genome sequence of Pseudomonas seleniipraecipitans strain D1-6.</title>
        <authorList>
            <person name="Lafi F."/>
            <person name="Eida A."/>
            <person name="Alam I."/>
            <person name="Hert H."/>
            <person name="Saad M."/>
        </authorList>
    </citation>
    <scope>NUCLEOTIDE SEQUENCE</scope>
    <source>
        <strain evidence="2">D1-6</strain>
    </source>
</reference>
<accession>A0ABY5JBJ2</accession>
<feature type="transmembrane region" description="Helical" evidence="1">
    <location>
        <begin position="26"/>
        <end position="48"/>
    </location>
</feature>
<proteinExistence type="predicted"/>
<keyword evidence="1" id="KW-0472">Membrane</keyword>
<keyword evidence="3" id="KW-1185">Reference proteome</keyword>
<sequence>MTEFQPDALPAHAPRDQSTAPWLSHAYWPIVTTLIVFTVISLIERALLPVAFLASADRTSPSPAVLLITCSAAAFCTSPFRVIEFIAGRQPLAAAALRGWSQPPLFYRNARRAVPDAIRLPDASSDLRTTA</sequence>